<dbReference type="OrthoDB" id="906973at2759"/>
<dbReference type="CDD" id="cd22157">
    <property type="entry name" value="F-box_AtFBW1-like"/>
    <property type="match status" value="1"/>
</dbReference>
<comment type="caution">
    <text evidence="2">The sequence shown here is derived from an EMBL/GenBank/DDBJ whole genome shotgun (WGS) entry which is preliminary data.</text>
</comment>
<dbReference type="SUPFAM" id="SSF81383">
    <property type="entry name" value="F-box domain"/>
    <property type="match status" value="1"/>
</dbReference>
<gene>
    <name evidence="2" type="ORF">PanWU01x14_342590</name>
</gene>
<dbReference type="Gene3D" id="1.20.1280.50">
    <property type="match status" value="1"/>
</dbReference>
<dbReference type="Proteomes" id="UP000237105">
    <property type="component" value="Unassembled WGS sequence"/>
</dbReference>
<reference evidence="3" key="1">
    <citation type="submission" date="2016-06" db="EMBL/GenBank/DDBJ databases">
        <title>Parallel loss of symbiosis genes in relatives of nitrogen-fixing non-legume Parasponia.</title>
        <authorList>
            <person name="Van Velzen R."/>
            <person name="Holmer R."/>
            <person name="Bu F."/>
            <person name="Rutten L."/>
            <person name="Van Zeijl A."/>
            <person name="Liu W."/>
            <person name="Santuari L."/>
            <person name="Cao Q."/>
            <person name="Sharma T."/>
            <person name="Shen D."/>
            <person name="Roswanjaya Y."/>
            <person name="Wardhani T."/>
            <person name="Kalhor M.S."/>
            <person name="Jansen J."/>
            <person name="Van den Hoogen J."/>
            <person name="Gungor B."/>
            <person name="Hartog M."/>
            <person name="Hontelez J."/>
            <person name="Verver J."/>
            <person name="Yang W.-C."/>
            <person name="Schijlen E."/>
            <person name="Repin R."/>
            <person name="Schilthuizen M."/>
            <person name="Schranz E."/>
            <person name="Heidstra R."/>
            <person name="Miyata K."/>
            <person name="Fedorova E."/>
            <person name="Kohlen W."/>
            <person name="Bisseling T."/>
            <person name="Smit S."/>
            <person name="Geurts R."/>
        </authorList>
    </citation>
    <scope>NUCLEOTIDE SEQUENCE [LARGE SCALE GENOMIC DNA]</scope>
    <source>
        <strain evidence="3">cv. WU1-14</strain>
    </source>
</reference>
<feature type="domain" description="F-box" evidence="1">
    <location>
        <begin position="29"/>
        <end position="66"/>
    </location>
</feature>
<proteinExistence type="predicted"/>
<sequence>MRKQFKYGHNNQDQANRLVEPSVQLDTPELSLDVITEILIWTPVNSLLRSKCVSKEWHSSIQDPYFVSIHMRRATPLSLHDEMPDPILDENFT</sequence>
<keyword evidence="3" id="KW-1185">Reference proteome</keyword>
<organism evidence="2 3">
    <name type="scientific">Parasponia andersonii</name>
    <name type="common">Sponia andersonii</name>
    <dbReference type="NCBI Taxonomy" id="3476"/>
    <lineage>
        <taxon>Eukaryota</taxon>
        <taxon>Viridiplantae</taxon>
        <taxon>Streptophyta</taxon>
        <taxon>Embryophyta</taxon>
        <taxon>Tracheophyta</taxon>
        <taxon>Spermatophyta</taxon>
        <taxon>Magnoliopsida</taxon>
        <taxon>eudicotyledons</taxon>
        <taxon>Gunneridae</taxon>
        <taxon>Pentapetalae</taxon>
        <taxon>rosids</taxon>
        <taxon>fabids</taxon>
        <taxon>Rosales</taxon>
        <taxon>Cannabaceae</taxon>
        <taxon>Parasponia</taxon>
    </lineage>
</organism>
<accession>A0A2P5ADR4</accession>
<dbReference type="InterPro" id="IPR036047">
    <property type="entry name" value="F-box-like_dom_sf"/>
</dbReference>
<evidence type="ECO:0000313" key="3">
    <source>
        <dbReference type="Proteomes" id="UP000237105"/>
    </source>
</evidence>
<dbReference type="AlphaFoldDB" id="A0A2P5ADR4"/>
<dbReference type="Pfam" id="PF00646">
    <property type="entry name" value="F-box"/>
    <property type="match status" value="1"/>
</dbReference>
<dbReference type="EMBL" id="JXTB01000648">
    <property type="protein sequence ID" value="PON34669.1"/>
    <property type="molecule type" value="Genomic_DNA"/>
</dbReference>
<evidence type="ECO:0000313" key="2">
    <source>
        <dbReference type="EMBL" id="PON34669.1"/>
    </source>
</evidence>
<protein>
    <submittedName>
        <fullName evidence="2">F-box domain containing protein</fullName>
    </submittedName>
</protein>
<evidence type="ECO:0000259" key="1">
    <source>
        <dbReference type="Pfam" id="PF00646"/>
    </source>
</evidence>
<name>A0A2P5ADR4_PARAD</name>
<dbReference type="InterPro" id="IPR001810">
    <property type="entry name" value="F-box_dom"/>
</dbReference>